<dbReference type="EMBL" id="BSRA01000003">
    <property type="protein sequence ID" value="GLV13099.1"/>
    <property type="molecule type" value="Genomic_DNA"/>
</dbReference>
<dbReference type="STRING" id="89784.SAMN04489725_11560"/>
<feature type="domain" description="DUF1648" evidence="2">
    <location>
        <begin position="212"/>
        <end position="240"/>
    </location>
</feature>
<reference evidence="3" key="3">
    <citation type="submission" date="2023-02" db="EMBL/GenBank/DDBJ databases">
        <title>Proposal of a novel subspecies: Alicyclobacillus hesperidum subspecies aegle.</title>
        <authorList>
            <person name="Goto K."/>
            <person name="Fujii T."/>
            <person name="Yasui K."/>
            <person name="Mochida K."/>
            <person name="Kato-Tanaka Y."/>
            <person name="Morohoshi S."/>
            <person name="An S.Y."/>
            <person name="Kasai H."/>
            <person name="Yokota A."/>
        </authorList>
    </citation>
    <scope>NUCLEOTIDE SEQUENCE</scope>
    <source>
        <strain evidence="3">DSM 12766</strain>
    </source>
</reference>
<dbReference type="Proteomes" id="UP001157137">
    <property type="component" value="Unassembled WGS sequence"/>
</dbReference>
<reference evidence="5" key="2">
    <citation type="submission" date="2016-10" db="EMBL/GenBank/DDBJ databases">
        <authorList>
            <person name="Varghese N."/>
        </authorList>
    </citation>
    <scope>NUCLEOTIDE SEQUENCE [LARGE SCALE GENOMIC DNA]</scope>
    <source>
        <strain evidence="5">DSM 12489</strain>
    </source>
</reference>
<dbReference type="InterPro" id="IPR012867">
    <property type="entry name" value="DUF1648"/>
</dbReference>
<name>A0A1H2WJP7_9BACL</name>
<keyword evidence="1" id="KW-1133">Transmembrane helix</keyword>
<evidence type="ECO:0000313" key="5">
    <source>
        <dbReference type="Proteomes" id="UP000182589"/>
    </source>
</evidence>
<feature type="transmembrane region" description="Helical" evidence="1">
    <location>
        <begin position="262"/>
        <end position="279"/>
    </location>
</feature>
<evidence type="ECO:0000256" key="1">
    <source>
        <dbReference type="SAM" id="Phobius"/>
    </source>
</evidence>
<feature type="transmembrane region" description="Helical" evidence="1">
    <location>
        <begin position="238"/>
        <end position="256"/>
    </location>
</feature>
<evidence type="ECO:0000313" key="4">
    <source>
        <dbReference type="EMBL" id="SDW80494.1"/>
    </source>
</evidence>
<reference evidence="4" key="1">
    <citation type="submission" date="2016-10" db="EMBL/GenBank/DDBJ databases">
        <authorList>
            <person name="de Groot N.N."/>
        </authorList>
    </citation>
    <scope>NUCLEOTIDE SEQUENCE [LARGE SCALE GENOMIC DNA]</scope>
    <source>
        <strain evidence="4">DSM 12489</strain>
    </source>
</reference>
<evidence type="ECO:0000259" key="2">
    <source>
        <dbReference type="Pfam" id="PF07853"/>
    </source>
</evidence>
<protein>
    <recommendedName>
        <fullName evidence="2">DUF1648 domain-containing protein</fullName>
    </recommendedName>
</protein>
<feature type="transmembrane region" description="Helical" evidence="1">
    <location>
        <begin position="16"/>
        <end position="39"/>
    </location>
</feature>
<keyword evidence="1" id="KW-0472">Membrane</keyword>
<keyword evidence="1" id="KW-0812">Transmembrane</keyword>
<dbReference type="RefSeq" id="WP_074693469.1">
    <property type="nucleotide sequence ID" value="NZ_BSRA01000003.1"/>
</dbReference>
<sequence>MSDHLSLAQALSINTGIWITFGLTLAFVILSVVLLRLFANFHTRQFRLLFRILPLAPLFLCVWMLVSTLAGGWQVRGTTLEVRTDVGVTMVDLDRASADWVLPDGSYAPASRMYGTSAGNYQTGLFRLNNGETAVVYHVGHYPELAISDGHHLVLVSSKHVYMLAHRIAHVGAALAPAPNASSIPIHWPATVAALLLSCLFVYLQIRLARAYRDRLPEKVVSHWGVGGKANGWMSRKAFLRVGIMVAVAFGVLFSGVSLLSWVGFGLCAYVQLVMWAAMKGAFKINARDADDPIHI</sequence>
<proteinExistence type="predicted"/>
<feature type="transmembrane region" description="Helical" evidence="1">
    <location>
        <begin position="186"/>
        <end position="206"/>
    </location>
</feature>
<gene>
    <name evidence="3" type="ORF">Heshes_07830</name>
    <name evidence="4" type="ORF">SAMN04489725_11560</name>
</gene>
<dbReference type="Pfam" id="PF07853">
    <property type="entry name" value="DUF1648"/>
    <property type="match status" value="1"/>
</dbReference>
<dbReference type="AlphaFoldDB" id="A0A1H2WJP7"/>
<keyword evidence="5" id="KW-1185">Reference proteome</keyword>
<evidence type="ECO:0000313" key="3">
    <source>
        <dbReference type="EMBL" id="GLV13099.1"/>
    </source>
</evidence>
<dbReference type="EMBL" id="FNOJ01000015">
    <property type="protein sequence ID" value="SDW80494.1"/>
    <property type="molecule type" value="Genomic_DNA"/>
</dbReference>
<accession>A0A1H2WJP7</accession>
<feature type="transmembrane region" description="Helical" evidence="1">
    <location>
        <begin position="48"/>
        <end position="66"/>
    </location>
</feature>
<organism evidence="4 5">
    <name type="scientific">Alicyclobacillus hesperidum</name>
    <dbReference type="NCBI Taxonomy" id="89784"/>
    <lineage>
        <taxon>Bacteria</taxon>
        <taxon>Bacillati</taxon>
        <taxon>Bacillota</taxon>
        <taxon>Bacilli</taxon>
        <taxon>Bacillales</taxon>
        <taxon>Alicyclobacillaceae</taxon>
        <taxon>Alicyclobacillus</taxon>
    </lineage>
</organism>
<dbReference type="Proteomes" id="UP000182589">
    <property type="component" value="Unassembled WGS sequence"/>
</dbReference>